<evidence type="ECO:0000313" key="3">
    <source>
        <dbReference type="Proteomes" id="UP001360560"/>
    </source>
</evidence>
<dbReference type="GO" id="GO:0003723">
    <property type="term" value="F:RNA binding"/>
    <property type="evidence" value="ECO:0007669"/>
    <property type="project" value="InterPro"/>
</dbReference>
<dbReference type="SMART" id="SM00322">
    <property type="entry name" value="KH"/>
    <property type="match status" value="2"/>
</dbReference>
<evidence type="ECO:0000259" key="1">
    <source>
        <dbReference type="SMART" id="SM00322"/>
    </source>
</evidence>
<accession>A0AAV5QHN3</accession>
<sequence length="1007" mass="115380">MDRYNQFTYYRSDANVPIIHSDFGKNPSINLKSTSSHKNKILSDVTNKYGRHNTTTKLNSKPKIETTVIKSRTGESHSQKFSTILSLKAVSFAKPNVSECELYYQTTNTDFWKKNDKGMLALSNVQLMKNFLKKQTKLRESMSILTSDSYNENLNVKVSAPSLESLIDIQNKLFSLVKQYNYRKLLINSSFFNDHLLDLKTSKLNSGFIKTLDSISKFFNVEIFLSDSKSLFNGQSLDSNNNFYLYVVGTESDVSAAELRCKLLIDDLKNLKIDSIDVDLSLINLIGGNKLENFRNVIKQTGIFIYMPELFSISPVPSDTSSNNYVDNNKIFLSGIESQILNAKYLLKNLKSRVENNLFFKDLRINKTRMNYMLLNEATSINKIMYNNGSFIQFPDLSSSSDLIRIQANNEYFVEKTLKEIAELQNKIYELEINIECSVIDQKKISSVFTEICFVTNTWILMNYEKSCYKIVGNNSNVKRALQMFSNLKDSLSNPPVALNGVDELDFNNNLSTLTNEVNSTGNNVGAQFEYKFKIELLNGEKEFICGKKNGKLIKIKNQTSTKIEFKSANEYNFMIEISGDSIKNLEMGINLLELEFPSEMSFCIPEIYHRQIIGIGGNLIQSIMRKYNVFIKFSNTFELKQESISFKRFNNVLIKCPNKNSINIPKVKLELENLVKNCQELNFINFRLSENQHRMFLNNFNCSIINEIEKKTNSFINFPSDFPTNSKGDGFYELIELKAIDTKSAIDAFKLMSKHIANEQKLIISSPVSNSFNLSKIASQSNEEFLNKIIIPFKIFLNVGIKLLNDNEIILTYMDVEDNLKVATEALRKFLKGYDLKITDTKDIELTYHLIETKKIASNSGFSNSMSKKKHMHTQSLNIHYNAIPSYKQTFMRSPPTYSSSSSAAMQFSPIDCDIKKFTFPLNQTPVQTPQAQKQNMTLPSVKHQYYQPQSPPSPVEMKFPNYPIIELNEKMQHNSGMLNCNLLPAYDINNKGNNSSRKHTRSYRK</sequence>
<feature type="domain" description="K Homology" evidence="1">
    <location>
        <begin position="597"/>
        <end position="677"/>
    </location>
</feature>
<dbReference type="InterPro" id="IPR004087">
    <property type="entry name" value="KH_dom"/>
</dbReference>
<keyword evidence="3" id="KW-1185">Reference proteome</keyword>
<protein>
    <recommendedName>
        <fullName evidence="1">K Homology domain-containing protein</fullName>
    </recommendedName>
</protein>
<proteinExistence type="predicted"/>
<name>A0AAV5QHN3_9ASCO</name>
<comment type="caution">
    <text evidence="2">The sequence shown here is derived from an EMBL/GenBank/DDBJ whole genome shotgun (WGS) entry which is preliminary data.</text>
</comment>
<dbReference type="InterPro" id="IPR056553">
    <property type="entry name" value="KH_Mug60-KHD4"/>
</dbReference>
<dbReference type="GeneID" id="90071954"/>
<dbReference type="Gene3D" id="3.30.1370.10">
    <property type="entry name" value="K Homology domain, type 1"/>
    <property type="match status" value="2"/>
</dbReference>
<dbReference type="InterPro" id="IPR036612">
    <property type="entry name" value="KH_dom_type_1_sf"/>
</dbReference>
<gene>
    <name evidence="2" type="ORF">DASC09_013000</name>
</gene>
<dbReference type="Proteomes" id="UP001360560">
    <property type="component" value="Unassembled WGS sequence"/>
</dbReference>
<dbReference type="RefSeq" id="XP_064850975.1">
    <property type="nucleotide sequence ID" value="XM_064994903.1"/>
</dbReference>
<reference evidence="2 3" key="1">
    <citation type="journal article" date="2023" name="Elife">
        <title>Identification of key yeast species and microbe-microbe interactions impacting larval growth of Drosophila in the wild.</title>
        <authorList>
            <person name="Mure A."/>
            <person name="Sugiura Y."/>
            <person name="Maeda R."/>
            <person name="Honda K."/>
            <person name="Sakurai N."/>
            <person name="Takahashi Y."/>
            <person name="Watada M."/>
            <person name="Katoh T."/>
            <person name="Gotoh A."/>
            <person name="Gotoh Y."/>
            <person name="Taniguchi I."/>
            <person name="Nakamura K."/>
            <person name="Hayashi T."/>
            <person name="Katayama T."/>
            <person name="Uemura T."/>
            <person name="Hattori Y."/>
        </authorList>
    </citation>
    <scope>NUCLEOTIDE SEQUENCE [LARGE SCALE GENOMIC DNA]</scope>
    <source>
        <strain evidence="2 3">SC-9</strain>
    </source>
</reference>
<organism evidence="2 3">
    <name type="scientific">Saccharomycopsis crataegensis</name>
    <dbReference type="NCBI Taxonomy" id="43959"/>
    <lineage>
        <taxon>Eukaryota</taxon>
        <taxon>Fungi</taxon>
        <taxon>Dikarya</taxon>
        <taxon>Ascomycota</taxon>
        <taxon>Saccharomycotina</taxon>
        <taxon>Saccharomycetes</taxon>
        <taxon>Saccharomycopsidaceae</taxon>
        <taxon>Saccharomycopsis</taxon>
    </lineage>
</organism>
<dbReference type="EMBL" id="BTFZ01000002">
    <property type="protein sequence ID" value="GMM33975.1"/>
    <property type="molecule type" value="Genomic_DNA"/>
</dbReference>
<dbReference type="Pfam" id="PF24563">
    <property type="entry name" value="KH_Mug60-KHD4"/>
    <property type="match status" value="1"/>
</dbReference>
<feature type="domain" description="K Homology" evidence="1">
    <location>
        <begin position="270"/>
        <end position="352"/>
    </location>
</feature>
<evidence type="ECO:0000313" key="2">
    <source>
        <dbReference type="EMBL" id="GMM33975.1"/>
    </source>
</evidence>
<dbReference type="AlphaFoldDB" id="A0AAV5QHN3"/>
<dbReference type="SUPFAM" id="SSF54791">
    <property type="entry name" value="Eukaryotic type KH-domain (KH-domain type I)"/>
    <property type="match status" value="2"/>
</dbReference>